<name>A0A1I1PZY5_9ACTN</name>
<dbReference type="InterPro" id="IPR037523">
    <property type="entry name" value="VOC_core"/>
</dbReference>
<dbReference type="PANTHER" id="PTHR34109:SF1">
    <property type="entry name" value="VOC DOMAIN-CONTAINING PROTEIN"/>
    <property type="match status" value="1"/>
</dbReference>
<evidence type="ECO:0000259" key="1">
    <source>
        <dbReference type="PROSITE" id="PS51819"/>
    </source>
</evidence>
<dbReference type="Gene3D" id="3.30.720.110">
    <property type="match status" value="1"/>
</dbReference>
<evidence type="ECO:0000313" key="3">
    <source>
        <dbReference type="Proteomes" id="UP000199207"/>
    </source>
</evidence>
<evidence type="ECO:0000313" key="2">
    <source>
        <dbReference type="EMBL" id="SFD15389.1"/>
    </source>
</evidence>
<dbReference type="Gene3D" id="3.30.720.120">
    <property type="match status" value="1"/>
</dbReference>
<protein>
    <submittedName>
        <fullName evidence="2">Uncharacterized conserved protein PhnB, glyoxalase superfamily</fullName>
    </submittedName>
</protein>
<keyword evidence="3" id="KW-1185">Reference proteome</keyword>
<proteinExistence type="predicted"/>
<reference evidence="2 3" key="1">
    <citation type="submission" date="2016-10" db="EMBL/GenBank/DDBJ databases">
        <authorList>
            <person name="de Groot N.N."/>
        </authorList>
    </citation>
    <scope>NUCLEOTIDE SEQUENCE [LARGE SCALE GENOMIC DNA]</scope>
    <source>
        <strain evidence="2 3">CGMCC 4.5739</strain>
    </source>
</reference>
<accession>A0A1I1PZY5</accession>
<feature type="domain" description="VOC" evidence="1">
    <location>
        <begin position="8"/>
        <end position="130"/>
    </location>
</feature>
<dbReference type="PANTHER" id="PTHR34109">
    <property type="entry name" value="BNAUNNG04460D PROTEIN-RELATED"/>
    <property type="match status" value="1"/>
</dbReference>
<dbReference type="InterPro" id="IPR029068">
    <property type="entry name" value="Glyas_Bleomycin-R_OHBP_Dase"/>
</dbReference>
<sequence length="138" mass="15346">MADMPPAPQVWPSLRAHDAKRLIQFLVEAFGFREVVVFEEGDHVAHAQLAWPEGGGVMLSSAREAGLEDEWPLKPGTFGAYAVTDRVDEVYRRARAAGAHIEVEPRTTDYGAREFIARDTEGNYWSFGDYRGAPVPGR</sequence>
<dbReference type="RefSeq" id="WP_093840008.1">
    <property type="nucleotide sequence ID" value="NZ_FOLM01000010.1"/>
</dbReference>
<dbReference type="InterPro" id="IPR004360">
    <property type="entry name" value="Glyas_Fos-R_dOase_dom"/>
</dbReference>
<dbReference type="STRING" id="910347.SAMN05421773_110184"/>
<dbReference type="PROSITE" id="PS51819">
    <property type="entry name" value="VOC"/>
    <property type="match status" value="1"/>
</dbReference>
<dbReference type="OrthoDB" id="9806868at2"/>
<dbReference type="EMBL" id="FOLM01000010">
    <property type="protein sequence ID" value="SFD15389.1"/>
    <property type="molecule type" value="Genomic_DNA"/>
</dbReference>
<dbReference type="Pfam" id="PF00903">
    <property type="entry name" value="Glyoxalase"/>
    <property type="match status" value="1"/>
</dbReference>
<organism evidence="2 3">
    <name type="scientific">Streptomyces aidingensis</name>
    <dbReference type="NCBI Taxonomy" id="910347"/>
    <lineage>
        <taxon>Bacteria</taxon>
        <taxon>Bacillati</taxon>
        <taxon>Actinomycetota</taxon>
        <taxon>Actinomycetes</taxon>
        <taxon>Kitasatosporales</taxon>
        <taxon>Streptomycetaceae</taxon>
        <taxon>Streptomyces</taxon>
    </lineage>
</organism>
<dbReference type="AlphaFoldDB" id="A0A1I1PZY5"/>
<dbReference type="SUPFAM" id="SSF54593">
    <property type="entry name" value="Glyoxalase/Bleomycin resistance protein/Dihydroxybiphenyl dioxygenase"/>
    <property type="match status" value="1"/>
</dbReference>
<gene>
    <name evidence="2" type="ORF">SAMN05421773_110184</name>
</gene>
<dbReference type="Proteomes" id="UP000199207">
    <property type="component" value="Unassembled WGS sequence"/>
</dbReference>